<dbReference type="OrthoDB" id="5526340at2"/>
<dbReference type="InterPro" id="IPR000847">
    <property type="entry name" value="LysR_HTH_N"/>
</dbReference>
<dbReference type="Gene3D" id="3.40.190.10">
    <property type="entry name" value="Periplasmic binding protein-like II"/>
    <property type="match status" value="2"/>
</dbReference>
<dbReference type="GO" id="GO:0009891">
    <property type="term" value="P:positive regulation of biosynthetic process"/>
    <property type="evidence" value="ECO:0007669"/>
    <property type="project" value="UniProtKB-ARBA"/>
</dbReference>
<dbReference type="GO" id="GO:0003700">
    <property type="term" value="F:DNA-binding transcription factor activity"/>
    <property type="evidence" value="ECO:0007669"/>
    <property type="project" value="InterPro"/>
</dbReference>
<dbReference type="InterPro" id="IPR036388">
    <property type="entry name" value="WH-like_DNA-bd_sf"/>
</dbReference>
<dbReference type="SUPFAM" id="SSF53850">
    <property type="entry name" value="Periplasmic binding protein-like II"/>
    <property type="match status" value="1"/>
</dbReference>
<dbReference type="FunFam" id="1.10.10.10:FF:000038">
    <property type="entry name" value="Glycine cleavage system transcriptional activator"/>
    <property type="match status" value="1"/>
</dbReference>
<sequence length="305" mass="32886">MRRLPPLGAVRAFEAAARHLHFTRAADELAVTQAAISHQVRLLEEWLGQPLFERRGRVLALTPTGAAYLNDLTPALDRIAAASATARRPANGPVRMSVLPSLASRWLMPHLPALQAAHPEIDLQLTTTAELWDGKDNRFDLGLRSGPGGWPGLNSALLATEILSPVCSPAQRQALPTPCTPADLLGHRLLHDTPKGNWSRWFSAAGHPDLAVPAGLNLSDSALALQAAADGQGIALGRLFLAAGDLRAGRLLMPCPQLRIPNDYAYWLVWPARHDANPAITAVREWICATAQAERAALEQVLAEH</sequence>
<dbReference type="GO" id="GO:0043565">
    <property type="term" value="F:sequence-specific DNA binding"/>
    <property type="evidence" value="ECO:0007669"/>
    <property type="project" value="TreeGrafter"/>
</dbReference>
<name>A0A653B4W5_ECTOL</name>
<organism evidence="5">
    <name type="scientific">Ectopseudomonas oleovorans</name>
    <name type="common">Pseudomonas oleovorans</name>
    <dbReference type="NCBI Taxonomy" id="301"/>
    <lineage>
        <taxon>Bacteria</taxon>
        <taxon>Pseudomonadati</taxon>
        <taxon>Pseudomonadota</taxon>
        <taxon>Gammaproteobacteria</taxon>
        <taxon>Pseudomonadales</taxon>
        <taxon>Pseudomonadaceae</taxon>
        <taxon>Ectopseudomonas</taxon>
    </lineage>
</organism>
<dbReference type="PANTHER" id="PTHR30537:SF74">
    <property type="entry name" value="HTH-TYPE TRANSCRIPTIONAL REGULATOR TRPI"/>
    <property type="match status" value="1"/>
</dbReference>
<dbReference type="Pfam" id="PF00126">
    <property type="entry name" value="HTH_1"/>
    <property type="match status" value="1"/>
</dbReference>
<dbReference type="GO" id="GO:0006351">
    <property type="term" value="P:DNA-templated transcription"/>
    <property type="evidence" value="ECO:0007669"/>
    <property type="project" value="TreeGrafter"/>
</dbReference>
<keyword evidence="3" id="KW-0238">DNA-binding</keyword>
<reference evidence="5" key="1">
    <citation type="submission" date="2018-11" db="EMBL/GenBank/DDBJ databases">
        <authorList>
            <consortium name="Genoscope - CEA"/>
            <person name="William W."/>
        </authorList>
    </citation>
    <scope>NUCLEOTIDE SEQUENCE [LARGE SCALE GENOMIC DNA]</scope>
    <source>
        <strain evidence="5">T9AD</strain>
    </source>
</reference>
<dbReference type="SUPFAM" id="SSF46785">
    <property type="entry name" value="Winged helix' DNA-binding domain"/>
    <property type="match status" value="1"/>
</dbReference>
<dbReference type="PROSITE" id="PS50931">
    <property type="entry name" value="HTH_LYSR"/>
    <property type="match status" value="1"/>
</dbReference>
<dbReference type="PRINTS" id="PR00039">
    <property type="entry name" value="HTHLYSR"/>
</dbReference>
<evidence type="ECO:0000256" key="4">
    <source>
        <dbReference type="ARBA" id="ARBA00023163"/>
    </source>
</evidence>
<keyword evidence="4" id="KW-0804">Transcription</keyword>
<dbReference type="Gene3D" id="1.10.10.10">
    <property type="entry name" value="Winged helix-like DNA-binding domain superfamily/Winged helix DNA-binding domain"/>
    <property type="match status" value="1"/>
</dbReference>
<evidence type="ECO:0000256" key="2">
    <source>
        <dbReference type="ARBA" id="ARBA00023015"/>
    </source>
</evidence>
<evidence type="ECO:0000256" key="1">
    <source>
        <dbReference type="ARBA" id="ARBA00009437"/>
    </source>
</evidence>
<gene>
    <name evidence="5" type="primary">gcvA</name>
    <name evidence="5" type="ORF">POT9AD_2680</name>
</gene>
<accession>A0A653B4W5</accession>
<dbReference type="InterPro" id="IPR005119">
    <property type="entry name" value="LysR_subst-bd"/>
</dbReference>
<protein>
    <submittedName>
        <fullName evidence="5">Glycine cleavage system transcriptional activator</fullName>
    </submittedName>
</protein>
<dbReference type="InterPro" id="IPR036390">
    <property type="entry name" value="WH_DNA-bd_sf"/>
</dbReference>
<dbReference type="AlphaFoldDB" id="A0A653B4W5"/>
<evidence type="ECO:0000256" key="3">
    <source>
        <dbReference type="ARBA" id="ARBA00023125"/>
    </source>
</evidence>
<dbReference type="InterPro" id="IPR058163">
    <property type="entry name" value="LysR-type_TF_proteobact-type"/>
</dbReference>
<dbReference type="PANTHER" id="PTHR30537">
    <property type="entry name" value="HTH-TYPE TRANSCRIPTIONAL REGULATOR"/>
    <property type="match status" value="1"/>
</dbReference>
<proteinExistence type="inferred from homology"/>
<keyword evidence="2" id="KW-0805">Transcription regulation</keyword>
<comment type="similarity">
    <text evidence="1">Belongs to the LysR transcriptional regulatory family.</text>
</comment>
<evidence type="ECO:0000313" key="5">
    <source>
        <dbReference type="EMBL" id="VDN63655.1"/>
    </source>
</evidence>
<dbReference type="EMBL" id="LR130779">
    <property type="protein sequence ID" value="VDN63655.1"/>
    <property type="molecule type" value="Genomic_DNA"/>
</dbReference>
<dbReference type="CDD" id="cd08432">
    <property type="entry name" value="PBP2_GcdR_TrpI_HvrB_AmpR_like"/>
    <property type="match status" value="1"/>
</dbReference>
<dbReference type="NCBIfam" id="NF008352">
    <property type="entry name" value="PRK11139.1"/>
    <property type="match status" value="1"/>
</dbReference>
<dbReference type="Pfam" id="PF03466">
    <property type="entry name" value="LysR_substrate"/>
    <property type="match status" value="1"/>
</dbReference>